<dbReference type="InterPro" id="IPR014710">
    <property type="entry name" value="RmlC-like_jellyroll"/>
</dbReference>
<evidence type="ECO:0000313" key="2">
    <source>
        <dbReference type="Proteomes" id="UP000510886"/>
    </source>
</evidence>
<organism evidence="1 2">
    <name type="scientific">Ligilactobacillus saerimneri</name>
    <dbReference type="NCBI Taxonomy" id="228229"/>
    <lineage>
        <taxon>Bacteria</taxon>
        <taxon>Bacillati</taxon>
        <taxon>Bacillota</taxon>
        <taxon>Bacilli</taxon>
        <taxon>Lactobacillales</taxon>
        <taxon>Lactobacillaceae</taxon>
        <taxon>Ligilactobacillus</taxon>
    </lineage>
</organism>
<sequence length="222" mass="25179">MDIAASLHETGLSQAECEYLVANCPLTAYKQGTTIADEELEGTLFYVLKGLVKVDLLEQDGKPFSRFIATKHFFPFGRCCQKKSFIKNQYYFMAWTDVVALKINPHALRALEAMNLRWKHVLFEDCFYQGTISEDMTLAVSQPAAPDRIWMTILALAHYFGDTRQGFVYLPRTFTRDMIANIANSTLPTISKTLRAHVCAQEALTRRGVIAVHQTVLKKKYG</sequence>
<evidence type="ECO:0000313" key="1">
    <source>
        <dbReference type="EMBL" id="QLL77686.1"/>
    </source>
</evidence>
<dbReference type="Gene3D" id="2.60.120.10">
    <property type="entry name" value="Jelly Rolls"/>
    <property type="match status" value="1"/>
</dbReference>
<dbReference type="KEGG" id="lsw:GTO87_03190"/>
<protein>
    <recommendedName>
        <fullName evidence="3">Crp/Fnr family transcriptional regulator</fullName>
    </recommendedName>
</protein>
<dbReference type="SUPFAM" id="SSF51206">
    <property type="entry name" value="cAMP-binding domain-like"/>
    <property type="match status" value="1"/>
</dbReference>
<dbReference type="AlphaFoldDB" id="A0A7H9EJ49"/>
<accession>A0A7H9EJ49</accession>
<dbReference type="InterPro" id="IPR018490">
    <property type="entry name" value="cNMP-bd_dom_sf"/>
</dbReference>
<name>A0A7H9EJ49_9LACO</name>
<dbReference type="EMBL" id="CP047418">
    <property type="protein sequence ID" value="QLL77686.1"/>
    <property type="molecule type" value="Genomic_DNA"/>
</dbReference>
<proteinExistence type="predicted"/>
<dbReference type="Proteomes" id="UP000510886">
    <property type="component" value="Chromosome"/>
</dbReference>
<evidence type="ECO:0008006" key="3">
    <source>
        <dbReference type="Google" id="ProtNLM"/>
    </source>
</evidence>
<gene>
    <name evidence="1" type="ORF">GTO87_03190</name>
</gene>
<dbReference type="RefSeq" id="WP_180849489.1">
    <property type="nucleotide sequence ID" value="NZ_CP047418.1"/>
</dbReference>
<reference evidence="1 2" key="1">
    <citation type="submission" date="2020-01" db="EMBL/GenBank/DDBJ databases">
        <title>Complete and circular genome sequences of six lactobacillus isolates from horses.</title>
        <authorList>
            <person name="Hassan H.M."/>
        </authorList>
    </citation>
    <scope>NUCLEOTIDE SEQUENCE [LARGE SCALE GENOMIC DNA]</scope>
    <source>
        <strain evidence="1 2">1A</strain>
    </source>
</reference>